<reference evidence="1 2" key="1">
    <citation type="submission" date="2016-01" db="EMBL/GenBank/DDBJ databases">
        <title>Whole genome sequence and analysis of Micromonospora rosaria DSM 803, which can produce antibacterial substance rosamicin.</title>
        <authorList>
            <person name="Yang H."/>
            <person name="He X."/>
            <person name="Zhu D."/>
        </authorList>
    </citation>
    <scope>NUCLEOTIDE SEQUENCE [LARGE SCALE GENOMIC DNA]</scope>
    <source>
        <strain evidence="1 2">DSM 803</strain>
    </source>
</reference>
<evidence type="ECO:0000313" key="2">
    <source>
        <dbReference type="Proteomes" id="UP000070620"/>
    </source>
</evidence>
<evidence type="ECO:0008006" key="3">
    <source>
        <dbReference type="Google" id="ProtNLM"/>
    </source>
</evidence>
<organism evidence="1 2">
    <name type="scientific">Micromonospora rosaria</name>
    <dbReference type="NCBI Taxonomy" id="47874"/>
    <lineage>
        <taxon>Bacteria</taxon>
        <taxon>Bacillati</taxon>
        <taxon>Actinomycetota</taxon>
        <taxon>Actinomycetes</taxon>
        <taxon>Micromonosporales</taxon>
        <taxon>Micromonosporaceae</taxon>
        <taxon>Micromonospora</taxon>
    </lineage>
</organism>
<dbReference type="EMBL" id="LRQV01000015">
    <property type="protein sequence ID" value="KXK62693.1"/>
    <property type="molecule type" value="Genomic_DNA"/>
</dbReference>
<sequence length="363" mass="39112">MLVAEDWLLGGLVDRRMFLSVSGTALTQAVNIYLGVHLPADGAALPTATPDDPLVDQIEASVPRLQLLDDERGGASDLGYVGAQVRAVLLVLRDGGHTDATTRRLLVALADLAQLAGWKAFDAGQQGLAQCYFFTGLRAAHDAGYRAMEAHILADLSFRAASLGDADDGLRLGSAARRVVDRSAASVQASVLSRLAYAHAAAGHVEQCERTWAESRDQLAKRHPDRDPEWMYYLTPNHLDWQAGYAVILAGRQVVASGRGTDGRALLREGGALLRTGAYARRPDVPYQRGALYEGAWLALGYTAHGKLDDAGAVTRMALPRLGRVRSPRSTALLGTLAQELRRRKRNQSVADLLPDLENALAH</sequence>
<dbReference type="AlphaFoldDB" id="A0A136PWF6"/>
<keyword evidence="2" id="KW-1185">Reference proteome</keyword>
<proteinExistence type="predicted"/>
<protein>
    <recommendedName>
        <fullName evidence="3">Transcriptional regulator</fullName>
    </recommendedName>
</protein>
<accession>A0A136PWF6</accession>
<gene>
    <name evidence="1" type="ORF">AWW66_07175</name>
</gene>
<name>A0A136PWF6_9ACTN</name>
<dbReference type="Proteomes" id="UP000070620">
    <property type="component" value="Unassembled WGS sequence"/>
</dbReference>
<comment type="caution">
    <text evidence="1">The sequence shown here is derived from an EMBL/GenBank/DDBJ whole genome shotgun (WGS) entry which is preliminary data.</text>
</comment>
<evidence type="ECO:0000313" key="1">
    <source>
        <dbReference type="EMBL" id="KXK62693.1"/>
    </source>
</evidence>